<reference evidence="2" key="3">
    <citation type="submission" date="2020-05" db="UniProtKB">
        <authorList>
            <consortium name="EnsemblMetazoa"/>
        </authorList>
    </citation>
    <scope>IDENTIFICATION</scope>
    <source>
        <strain evidence="2">PEST</strain>
    </source>
</reference>
<reference evidence="2 3" key="1">
    <citation type="journal article" date="2002" name="Science">
        <title>The genome sequence of the malaria mosquito Anopheles gambiae.</title>
        <authorList>
            <person name="Holt R.A."/>
            <person name="Subramanian G.M."/>
            <person name="Halpern A."/>
            <person name="Sutton G.G."/>
            <person name="Charlab R."/>
            <person name="Nusskern D.R."/>
            <person name="Wincker P."/>
            <person name="Clark A.G."/>
            <person name="Ribeiro J.M."/>
            <person name="Wides R."/>
            <person name="Salzberg S.L."/>
            <person name="Loftus B."/>
            <person name="Yandell M."/>
            <person name="Majoros W.H."/>
            <person name="Rusch D.B."/>
            <person name="Lai Z."/>
            <person name="Kraft C.L."/>
            <person name="Abril J.F."/>
            <person name="Anthouard V."/>
            <person name="Arensburger P."/>
            <person name="Atkinson P.W."/>
            <person name="Baden H."/>
            <person name="de Berardinis V."/>
            <person name="Baldwin D."/>
            <person name="Benes V."/>
            <person name="Biedler J."/>
            <person name="Blass C."/>
            <person name="Bolanos R."/>
            <person name="Boscus D."/>
            <person name="Barnstead M."/>
            <person name="Cai S."/>
            <person name="Center A."/>
            <person name="Chaturverdi K."/>
            <person name="Christophides G.K."/>
            <person name="Chrystal M.A."/>
            <person name="Clamp M."/>
            <person name="Cravchik A."/>
            <person name="Curwen V."/>
            <person name="Dana A."/>
            <person name="Delcher A."/>
            <person name="Dew I."/>
            <person name="Evans C.A."/>
            <person name="Flanigan M."/>
            <person name="Grundschober-Freimoser A."/>
            <person name="Friedli L."/>
            <person name="Gu Z."/>
            <person name="Guan P."/>
            <person name="Guigo R."/>
            <person name="Hillenmeyer M.E."/>
            <person name="Hladun S.L."/>
            <person name="Hogan J.R."/>
            <person name="Hong Y.S."/>
            <person name="Hoover J."/>
            <person name="Jaillon O."/>
            <person name="Ke Z."/>
            <person name="Kodira C."/>
            <person name="Kokoza E."/>
            <person name="Koutsos A."/>
            <person name="Letunic I."/>
            <person name="Levitsky A."/>
            <person name="Liang Y."/>
            <person name="Lin J.J."/>
            <person name="Lobo N.F."/>
            <person name="Lopez J.R."/>
            <person name="Malek J.A."/>
            <person name="McIntosh T.C."/>
            <person name="Meister S."/>
            <person name="Miller J."/>
            <person name="Mobarry C."/>
            <person name="Mongin E."/>
            <person name="Murphy S.D."/>
            <person name="O'Brochta D.A."/>
            <person name="Pfannkoch C."/>
            <person name="Qi R."/>
            <person name="Regier M.A."/>
            <person name="Remington K."/>
            <person name="Shao H."/>
            <person name="Sharakhova M.V."/>
            <person name="Sitter C.D."/>
            <person name="Shetty J."/>
            <person name="Smith T.J."/>
            <person name="Strong R."/>
            <person name="Sun J."/>
            <person name="Thomasova D."/>
            <person name="Ton L.Q."/>
            <person name="Topalis P."/>
            <person name="Tu Z."/>
            <person name="Unger M.F."/>
            <person name="Walenz B."/>
            <person name="Wang A."/>
            <person name="Wang J."/>
            <person name="Wang M."/>
            <person name="Wang X."/>
            <person name="Woodford K.J."/>
            <person name="Wortman J.R."/>
            <person name="Wu M."/>
            <person name="Yao A."/>
            <person name="Zdobnov E.M."/>
            <person name="Zhang H."/>
            <person name="Zhao Q."/>
            <person name="Zhao S."/>
            <person name="Zhu S.C."/>
            <person name="Zhimulev I."/>
            <person name="Coluzzi M."/>
            <person name="della Torre A."/>
            <person name="Roth C.W."/>
            <person name="Louis C."/>
            <person name="Kalush F."/>
            <person name="Mural R.J."/>
            <person name="Myers E.W."/>
            <person name="Adams M.D."/>
            <person name="Smith H.O."/>
            <person name="Broder S."/>
            <person name="Gardner M.J."/>
            <person name="Fraser C.M."/>
            <person name="Birney E."/>
            <person name="Bork P."/>
            <person name="Brey P.T."/>
            <person name="Venter J.C."/>
            <person name="Weissenbach J."/>
            <person name="Kafatos F.C."/>
            <person name="Collins F.H."/>
            <person name="Hoffman S.L."/>
        </authorList>
    </citation>
    <scope>NUCLEOTIDE SEQUENCE [LARGE SCALE GENOMIC DNA]</scope>
    <source>
        <strain evidence="2 3">PEST</strain>
    </source>
</reference>
<feature type="compositionally biased region" description="Gly residues" evidence="1">
    <location>
        <begin position="345"/>
        <end position="359"/>
    </location>
</feature>
<feature type="compositionally biased region" description="Polar residues" evidence="1">
    <location>
        <begin position="736"/>
        <end position="765"/>
    </location>
</feature>
<dbReference type="AlphaFoldDB" id="A0A2C9H3V3"/>
<organism evidence="2 3">
    <name type="scientific">Anopheles gambiae</name>
    <name type="common">African malaria mosquito</name>
    <dbReference type="NCBI Taxonomy" id="7165"/>
    <lineage>
        <taxon>Eukaryota</taxon>
        <taxon>Metazoa</taxon>
        <taxon>Ecdysozoa</taxon>
        <taxon>Arthropoda</taxon>
        <taxon>Hexapoda</taxon>
        <taxon>Insecta</taxon>
        <taxon>Pterygota</taxon>
        <taxon>Neoptera</taxon>
        <taxon>Endopterygota</taxon>
        <taxon>Diptera</taxon>
        <taxon>Nematocera</taxon>
        <taxon>Culicoidea</taxon>
        <taxon>Culicidae</taxon>
        <taxon>Anophelinae</taxon>
        <taxon>Anopheles</taxon>
    </lineage>
</organism>
<keyword evidence="3" id="KW-1185">Reference proteome</keyword>
<feature type="region of interest" description="Disordered" evidence="1">
    <location>
        <begin position="614"/>
        <end position="644"/>
    </location>
</feature>
<evidence type="ECO:0000313" key="3">
    <source>
        <dbReference type="Proteomes" id="UP000007062"/>
    </source>
</evidence>
<dbReference type="InParanoid" id="A0A2C9H3V3"/>
<feature type="region of interest" description="Disordered" evidence="1">
    <location>
        <begin position="275"/>
        <end position="310"/>
    </location>
</feature>
<evidence type="ECO:0000313" key="2">
    <source>
        <dbReference type="EnsemblMetazoa" id="AGAP029109-PC"/>
    </source>
</evidence>
<sequence length="783" mass="78721">MLSYMLPVEEKSPSAAAAAATRNLSLNLTTTTTTTASGGIGVGSGSGGGAGSVAGGAIGRDSSGGATAASTSSAQVRSIIKPTIKHSGGGSAASHRYQLISGGSGGSDAKLVGGDSGAPGGAAAAAVGGGRDVRSGRGRWQDEPEADQCDESTNLLAGAGADDDDEDDRDAIDDRPRRGAAVKSDKNFNNLIVVPNGRHGKPTNGNHAGPPARLASVLKPTNGVGSNGRPGSSNGGGATGGHTGAYYNGYLAVSGDNDDEHHRLLVSANNLRNASGDTRPEWSPQGRTNGCGPATTEPSGRPASSFASGARTNGNCRTMNSLNGNLLGSDPPAVAPLPLETTDIGDGGGGGGGGGGGTGAAADVSLGSDSDSATGAGGTGSATGGGGKKVKLNKLGGNKNVTLKRVSFGSSKGSMVETLVFETPTPLPEHAEREFFQSPAVLAGAGHTTVYSGGSGPPGTTLVHHHYPAPGLAHHPHHLPHHHHPYQPQYSGGYHHPLDGGPATGASHDDSGIELQEEVERSKVRVSFFQSSKPQSISPPESLHLYGGQSLIHFGNGGGSGGDGGYDNNNSPLDTYITSAALNQQYDALSSHQQQQQHAHFHPDHRDPDMAAVYGGANVPPTAFNRQMSTESGWDNPFRPGGDLSREADEIVNLIKYGGKPITPTGDQSLVNGSTPKDSHSTDDPDTTVVDGAVAKHEASQLQAAAAQQNGTKSPHKSPGTAAGGAAGSPALGAKNGTTGADGSTVHSSTTPISNQVIPGPQSASHVVIDEKKKKKCTCCVIQ</sequence>
<proteinExistence type="predicted"/>
<dbReference type="VEuPathDB" id="VectorBase:AGAMI1_009402"/>
<feature type="region of interest" description="Disordered" evidence="1">
    <location>
        <begin position="325"/>
        <end position="391"/>
    </location>
</feature>
<reference evidence="2 3" key="2">
    <citation type="journal article" date="2004" name="Trends Parasitol.">
        <title>The Anopheles gambiae genome: an update.</title>
        <authorList>
            <person name="Mongin E."/>
            <person name="Louis C."/>
            <person name="Holt R.A."/>
            <person name="Birney E."/>
            <person name="Collins F.H."/>
        </authorList>
    </citation>
    <scope>NUCLEOTIDE SEQUENCE [LARGE SCALE GENOMIC DNA]</scope>
    <source>
        <strain evidence="2 3">PEST</strain>
    </source>
</reference>
<feature type="compositionally biased region" description="Gly residues" evidence="1">
    <location>
        <begin position="375"/>
        <end position="387"/>
    </location>
</feature>
<dbReference type="Proteomes" id="UP000007062">
    <property type="component" value="Chromosome X"/>
</dbReference>
<feature type="region of interest" description="Disordered" evidence="1">
    <location>
        <begin position="110"/>
        <end position="181"/>
    </location>
</feature>
<feature type="compositionally biased region" description="Basic and acidic residues" evidence="1">
    <location>
        <begin position="131"/>
        <end position="142"/>
    </location>
</feature>
<dbReference type="VEuPathDB" id="VectorBase:AGAP029109"/>
<feature type="region of interest" description="Disordered" evidence="1">
    <location>
        <begin position="658"/>
        <end position="687"/>
    </location>
</feature>
<feature type="region of interest" description="Disordered" evidence="1">
    <location>
        <begin position="221"/>
        <end position="240"/>
    </location>
</feature>
<feature type="region of interest" description="Disordered" evidence="1">
    <location>
        <begin position="704"/>
        <end position="765"/>
    </location>
</feature>
<feature type="compositionally biased region" description="Gly residues" evidence="1">
    <location>
        <begin position="225"/>
        <end position="240"/>
    </location>
</feature>
<feature type="compositionally biased region" description="Acidic residues" evidence="1">
    <location>
        <begin position="161"/>
        <end position="171"/>
    </location>
</feature>
<feature type="compositionally biased region" description="Polar residues" evidence="1">
    <location>
        <begin position="665"/>
        <end position="676"/>
    </location>
</feature>
<name>A0A2C9H3V3_ANOGA</name>
<protein>
    <submittedName>
        <fullName evidence="2">Uncharacterized protein</fullName>
    </submittedName>
</protein>
<dbReference type="EnsemblMetazoa" id="AGAP029109-RC">
    <property type="protein sequence ID" value="AGAP029109-PC"/>
    <property type="gene ID" value="AGAP029109"/>
</dbReference>
<accession>A0A2C9H3V3</accession>
<feature type="compositionally biased region" description="Low complexity" evidence="1">
    <location>
        <begin position="360"/>
        <end position="374"/>
    </location>
</feature>
<dbReference type="EMBL" id="AAAB01008846">
    <property type="status" value="NOT_ANNOTATED_CDS"/>
    <property type="molecule type" value="Genomic_DNA"/>
</dbReference>
<evidence type="ECO:0000256" key="1">
    <source>
        <dbReference type="SAM" id="MobiDB-lite"/>
    </source>
</evidence>
<feature type="compositionally biased region" description="Polar residues" evidence="1">
    <location>
        <begin position="624"/>
        <end position="633"/>
    </location>
</feature>
<dbReference type="FunCoup" id="A0A2C9H3V3">
    <property type="interactions" value="140"/>
</dbReference>